<dbReference type="GO" id="GO:0003887">
    <property type="term" value="F:DNA-directed DNA polymerase activity"/>
    <property type="evidence" value="ECO:0007669"/>
    <property type="project" value="InterPro"/>
</dbReference>
<dbReference type="AlphaFoldDB" id="A0A0U5GT96"/>
<dbReference type="InterPro" id="IPR000525">
    <property type="entry name" value="Initiator_Rep_WH1"/>
</dbReference>
<evidence type="ECO:0000313" key="3">
    <source>
        <dbReference type="EMBL" id="CUU26081.1"/>
    </source>
</evidence>
<evidence type="ECO:0000313" key="4">
    <source>
        <dbReference type="Proteomes" id="UP000059419"/>
    </source>
</evidence>
<keyword evidence="4" id="KW-1185">Reference proteome</keyword>
<evidence type="ECO:0000256" key="1">
    <source>
        <dbReference type="ARBA" id="ARBA00038283"/>
    </source>
</evidence>
<dbReference type="GO" id="GO:0006270">
    <property type="term" value="P:DNA replication initiation"/>
    <property type="evidence" value="ECO:0007669"/>
    <property type="project" value="InterPro"/>
</dbReference>
<organism evidence="3 4">
    <name type="scientific">Duffyella gerundensis</name>
    <dbReference type="NCBI Taxonomy" id="1619313"/>
    <lineage>
        <taxon>Bacteria</taxon>
        <taxon>Pseudomonadati</taxon>
        <taxon>Pseudomonadota</taxon>
        <taxon>Gammaproteobacteria</taxon>
        <taxon>Enterobacterales</taxon>
        <taxon>Erwiniaceae</taxon>
        <taxon>Duffyella</taxon>
    </lineage>
</organism>
<protein>
    <submittedName>
        <fullName evidence="3">Replication protein RepA</fullName>
    </submittedName>
</protein>
<dbReference type="Proteomes" id="UP000059419">
    <property type="component" value="Plasmid pEM01"/>
</dbReference>
<sequence length="328" mass="37046">MFTIIRTLLFPSTKRRSAAMADNINENKGLIDPFLSVTKHNGEVIQLHPNKNNTVQPVALMRLGLFVPTLKSTARGKSGAMASTDATKELKNLTLVKAEGYEKITITGARLDMDNDFKTWAGIIQSFSRYPCKGDTVTLPFVDFVKMCGIPSSSSSAALRKRLDASLRRIATNTLSFEGNGKAYHTHLVQSAYYDREKDIVRIQADPKLFELYNFDHKVLLQLRAISRLKRKESAQALYTYLESLPANPAPVSLARLRMRLNLASKTTTQNHVVRRAMEQLQEIGYLDYTEVKRGRAVYFIIHNRMPKLDGIQSIEDIAEFTDFPVEE</sequence>
<proteinExistence type="inferred from homology"/>
<evidence type="ECO:0000259" key="2">
    <source>
        <dbReference type="Pfam" id="PF01051"/>
    </source>
</evidence>
<comment type="similarity">
    <text evidence="1">Belongs to the initiator RepB protein family.</text>
</comment>
<gene>
    <name evidence="3" type="primary">repA</name>
    <name evidence="3" type="ORF">EM595_p0384</name>
</gene>
<dbReference type="KEGG" id="ege:EM595_p0384"/>
<dbReference type="Pfam" id="PF01051">
    <property type="entry name" value="Rep3_N"/>
    <property type="match status" value="1"/>
</dbReference>
<feature type="domain" description="Initiator Rep protein WH1" evidence="2">
    <location>
        <begin position="133"/>
        <end position="242"/>
    </location>
</feature>
<reference evidence="4" key="1">
    <citation type="submission" date="2015-11" db="EMBL/GenBank/DDBJ databases">
        <authorList>
            <person name="Blom J."/>
        </authorList>
    </citation>
    <scope>NUCLEOTIDE SEQUENCE [LARGE SCALE GENOMIC DNA]</scope>
    <source>
        <plasmid evidence="4">pEM01</plasmid>
    </source>
</reference>
<geneLocation type="plasmid" evidence="4">
    <name>pEM01</name>
</geneLocation>
<dbReference type="Pfam" id="PF21205">
    <property type="entry name" value="Rep3_C"/>
    <property type="match status" value="1"/>
</dbReference>
<dbReference type="EMBL" id="LN907828">
    <property type="protein sequence ID" value="CUU26081.1"/>
    <property type="molecule type" value="Genomic_DNA"/>
</dbReference>
<dbReference type="PATRIC" id="fig|1619313.3.peg.4003"/>
<accession>A0A0U5GT96</accession>
<name>A0A0U5GT96_9GAMM</name>